<gene>
    <name evidence="1" type="ORF">L2E82_13142</name>
</gene>
<reference evidence="2" key="1">
    <citation type="journal article" date="2022" name="Mol. Ecol. Resour.">
        <title>The genomes of chicory, endive, great burdock and yacon provide insights into Asteraceae palaeo-polyploidization history and plant inulin production.</title>
        <authorList>
            <person name="Fan W."/>
            <person name="Wang S."/>
            <person name="Wang H."/>
            <person name="Wang A."/>
            <person name="Jiang F."/>
            <person name="Liu H."/>
            <person name="Zhao H."/>
            <person name="Xu D."/>
            <person name="Zhang Y."/>
        </authorList>
    </citation>
    <scope>NUCLEOTIDE SEQUENCE [LARGE SCALE GENOMIC DNA]</scope>
    <source>
        <strain evidence="2">cv. Punajuju</strain>
    </source>
</reference>
<evidence type="ECO:0000313" key="2">
    <source>
        <dbReference type="Proteomes" id="UP001055811"/>
    </source>
</evidence>
<dbReference type="Proteomes" id="UP001055811">
    <property type="component" value="Linkage Group LG02"/>
</dbReference>
<protein>
    <submittedName>
        <fullName evidence="1">Uncharacterized protein</fullName>
    </submittedName>
</protein>
<evidence type="ECO:0000313" key="1">
    <source>
        <dbReference type="EMBL" id="KAI3783080.1"/>
    </source>
</evidence>
<comment type="caution">
    <text evidence="1">The sequence shown here is derived from an EMBL/GenBank/DDBJ whole genome shotgun (WGS) entry which is preliminary data.</text>
</comment>
<name>A0ACB9GJ76_CICIN</name>
<accession>A0ACB9GJ76</accession>
<dbReference type="EMBL" id="CM042010">
    <property type="protein sequence ID" value="KAI3783080.1"/>
    <property type="molecule type" value="Genomic_DNA"/>
</dbReference>
<sequence>MSAMLPFPLGLSVNRSKQSQIDFTLNFATHFGGNLEMELMQDARNSKYLFSSATAIGLRFESLKFENATRFVNKETSAVKRLLDDVSWILDRGHQMALRFAVKDFLHKKKLCRGKRRNKDER</sequence>
<organism evidence="1 2">
    <name type="scientific">Cichorium intybus</name>
    <name type="common">Chicory</name>
    <dbReference type="NCBI Taxonomy" id="13427"/>
    <lineage>
        <taxon>Eukaryota</taxon>
        <taxon>Viridiplantae</taxon>
        <taxon>Streptophyta</taxon>
        <taxon>Embryophyta</taxon>
        <taxon>Tracheophyta</taxon>
        <taxon>Spermatophyta</taxon>
        <taxon>Magnoliopsida</taxon>
        <taxon>eudicotyledons</taxon>
        <taxon>Gunneridae</taxon>
        <taxon>Pentapetalae</taxon>
        <taxon>asterids</taxon>
        <taxon>campanulids</taxon>
        <taxon>Asterales</taxon>
        <taxon>Asteraceae</taxon>
        <taxon>Cichorioideae</taxon>
        <taxon>Cichorieae</taxon>
        <taxon>Cichoriinae</taxon>
        <taxon>Cichorium</taxon>
    </lineage>
</organism>
<proteinExistence type="predicted"/>
<reference evidence="1 2" key="2">
    <citation type="journal article" date="2022" name="Mol. Ecol. Resour.">
        <title>The genomes of chicory, endive, great burdock and yacon provide insights into Asteraceae paleo-polyploidization history and plant inulin production.</title>
        <authorList>
            <person name="Fan W."/>
            <person name="Wang S."/>
            <person name="Wang H."/>
            <person name="Wang A."/>
            <person name="Jiang F."/>
            <person name="Liu H."/>
            <person name="Zhao H."/>
            <person name="Xu D."/>
            <person name="Zhang Y."/>
        </authorList>
    </citation>
    <scope>NUCLEOTIDE SEQUENCE [LARGE SCALE GENOMIC DNA]</scope>
    <source>
        <strain evidence="2">cv. Punajuju</strain>
        <tissue evidence="1">Leaves</tissue>
    </source>
</reference>
<keyword evidence="2" id="KW-1185">Reference proteome</keyword>